<protein>
    <recommendedName>
        <fullName evidence="3">cellulase</fullName>
        <ecNumber evidence="3">3.2.1.4</ecNumber>
    </recommendedName>
</protein>
<keyword evidence="5" id="KW-0136">Cellulose degradation</keyword>
<comment type="caution">
    <text evidence="13">The sequence shown here is derived from an EMBL/GenBank/DDBJ whole genome shotgun (WGS) entry which is preliminary data.</text>
</comment>
<dbReference type="GO" id="GO:0030245">
    <property type="term" value="P:cellulose catabolic process"/>
    <property type="evidence" value="ECO:0007669"/>
    <property type="project" value="UniProtKB-KW"/>
</dbReference>
<keyword evidence="14" id="KW-1185">Reference proteome</keyword>
<evidence type="ECO:0000256" key="2">
    <source>
        <dbReference type="ARBA" id="ARBA00007072"/>
    </source>
</evidence>
<evidence type="ECO:0000259" key="11">
    <source>
        <dbReference type="Pfam" id="PF00759"/>
    </source>
</evidence>
<dbReference type="PANTHER" id="PTHR22298">
    <property type="entry name" value="ENDO-1,4-BETA-GLUCANASE"/>
    <property type="match status" value="1"/>
</dbReference>
<dbReference type="Pfam" id="PF00759">
    <property type="entry name" value="Glyco_hydro_9"/>
    <property type="match status" value="1"/>
</dbReference>
<keyword evidence="7" id="KW-0326">Glycosidase</keyword>
<name>A0AA41W208_PAPNU</name>
<evidence type="ECO:0000256" key="6">
    <source>
        <dbReference type="ARBA" id="ARBA00023277"/>
    </source>
</evidence>
<feature type="region of interest" description="Disordered" evidence="9">
    <location>
        <begin position="41"/>
        <end position="66"/>
    </location>
</feature>
<feature type="domain" description="Glycoside hydrolase family 9" evidence="11">
    <location>
        <begin position="26"/>
        <end position="63"/>
    </location>
</feature>
<feature type="signal peptide" evidence="10">
    <location>
        <begin position="1"/>
        <end position="20"/>
    </location>
</feature>
<dbReference type="InterPro" id="IPR001701">
    <property type="entry name" value="Glyco_hydro_9"/>
</dbReference>
<evidence type="ECO:0000313" key="12">
    <source>
        <dbReference type="EMBL" id="MCL7028786.1"/>
    </source>
</evidence>
<dbReference type="EC" id="3.2.1.4" evidence="3"/>
<dbReference type="Gene3D" id="1.50.10.10">
    <property type="match status" value="1"/>
</dbReference>
<evidence type="ECO:0000256" key="9">
    <source>
        <dbReference type="SAM" id="MobiDB-lite"/>
    </source>
</evidence>
<keyword evidence="8" id="KW-0624">Polysaccharide degradation</keyword>
<comment type="catalytic activity">
    <reaction evidence="1">
        <text>Endohydrolysis of (1-&gt;4)-beta-D-glucosidic linkages in cellulose, lichenin and cereal beta-D-glucans.</text>
        <dbReference type="EC" id="3.2.1.4"/>
    </reaction>
</comment>
<keyword evidence="6" id="KW-0119">Carbohydrate metabolism</keyword>
<organism evidence="13 14">
    <name type="scientific">Papaver nudicaule</name>
    <name type="common">Iceland poppy</name>
    <dbReference type="NCBI Taxonomy" id="74823"/>
    <lineage>
        <taxon>Eukaryota</taxon>
        <taxon>Viridiplantae</taxon>
        <taxon>Streptophyta</taxon>
        <taxon>Embryophyta</taxon>
        <taxon>Tracheophyta</taxon>
        <taxon>Spermatophyta</taxon>
        <taxon>Magnoliopsida</taxon>
        <taxon>Ranunculales</taxon>
        <taxon>Papaveraceae</taxon>
        <taxon>Papaveroideae</taxon>
        <taxon>Papaver</taxon>
    </lineage>
</organism>
<dbReference type="InterPro" id="IPR008928">
    <property type="entry name" value="6-hairpin_glycosidase_sf"/>
</dbReference>
<accession>A0AA41W208</accession>
<evidence type="ECO:0000313" key="13">
    <source>
        <dbReference type="EMBL" id="MCL7051603.1"/>
    </source>
</evidence>
<evidence type="ECO:0000256" key="4">
    <source>
        <dbReference type="ARBA" id="ARBA00022801"/>
    </source>
</evidence>
<dbReference type="GO" id="GO:0008810">
    <property type="term" value="F:cellulase activity"/>
    <property type="evidence" value="ECO:0007669"/>
    <property type="project" value="UniProtKB-EC"/>
</dbReference>
<reference evidence="13" key="1">
    <citation type="submission" date="2022-03" db="EMBL/GenBank/DDBJ databases">
        <title>A functionally conserved STORR gene fusion in Papaver species that diverged 16.8 million years ago.</title>
        <authorList>
            <person name="Catania T."/>
        </authorList>
    </citation>
    <scope>NUCLEOTIDE SEQUENCE</scope>
    <source>
        <strain evidence="13">S-191538</strain>
    </source>
</reference>
<evidence type="ECO:0000256" key="8">
    <source>
        <dbReference type="ARBA" id="ARBA00023326"/>
    </source>
</evidence>
<dbReference type="InterPro" id="IPR012341">
    <property type="entry name" value="6hp_glycosidase-like_sf"/>
</dbReference>
<dbReference type="AlphaFoldDB" id="A0AA41W208"/>
<proteinExistence type="inferred from homology"/>
<dbReference type="Proteomes" id="UP001177140">
    <property type="component" value="Unassembled WGS sequence"/>
</dbReference>
<evidence type="ECO:0000256" key="1">
    <source>
        <dbReference type="ARBA" id="ARBA00000966"/>
    </source>
</evidence>
<feature type="compositionally biased region" description="Basic and acidic residues" evidence="9">
    <location>
        <begin position="57"/>
        <end position="66"/>
    </location>
</feature>
<evidence type="ECO:0000256" key="10">
    <source>
        <dbReference type="SAM" id="SignalP"/>
    </source>
</evidence>
<dbReference type="EMBL" id="JAJJMA010083296">
    <property type="protein sequence ID" value="MCL7028786.1"/>
    <property type="molecule type" value="Genomic_DNA"/>
</dbReference>
<keyword evidence="4" id="KW-0378">Hydrolase</keyword>
<feature type="non-terminal residue" evidence="13">
    <location>
        <position position="66"/>
    </location>
</feature>
<gene>
    <name evidence="12" type="ORF">MKW94_003219</name>
    <name evidence="13" type="ORF">MKW94_014135</name>
</gene>
<comment type="similarity">
    <text evidence="2">Belongs to the glycosyl hydrolase 9 (cellulase E) family.</text>
</comment>
<evidence type="ECO:0000313" key="14">
    <source>
        <dbReference type="Proteomes" id="UP001177140"/>
    </source>
</evidence>
<sequence>MHLIFVTSLVIILFSCYCSAFDSNSYADALEKSIMFFEGQRSGKLPPNQRVTWRGDSGLKDGSTEN</sequence>
<evidence type="ECO:0000256" key="3">
    <source>
        <dbReference type="ARBA" id="ARBA00012601"/>
    </source>
</evidence>
<dbReference type="EMBL" id="JAJJMA010340288">
    <property type="protein sequence ID" value="MCL7051603.1"/>
    <property type="molecule type" value="Genomic_DNA"/>
</dbReference>
<dbReference type="SUPFAM" id="SSF48208">
    <property type="entry name" value="Six-hairpin glycosidases"/>
    <property type="match status" value="1"/>
</dbReference>
<keyword evidence="10" id="KW-0732">Signal</keyword>
<evidence type="ECO:0000256" key="7">
    <source>
        <dbReference type="ARBA" id="ARBA00023295"/>
    </source>
</evidence>
<feature type="chain" id="PRO_5041630289" description="cellulase" evidence="10">
    <location>
        <begin position="21"/>
        <end position="66"/>
    </location>
</feature>
<evidence type="ECO:0000256" key="5">
    <source>
        <dbReference type="ARBA" id="ARBA00023001"/>
    </source>
</evidence>